<dbReference type="Gene3D" id="3.40.50.2000">
    <property type="entry name" value="Glycogen Phosphorylase B"/>
    <property type="match status" value="1"/>
</dbReference>
<keyword evidence="1" id="KW-0808">Transferase</keyword>
<dbReference type="RefSeq" id="WP_134429590.1">
    <property type="nucleotide sequence ID" value="NZ_SOGQ01000035.1"/>
</dbReference>
<name>A0ABY2JAC9_9MICO</name>
<organism evidence="3 4">
    <name type="scientific">Cryobacterium sinapicolor</name>
    <dbReference type="NCBI Taxonomy" id="1259236"/>
    <lineage>
        <taxon>Bacteria</taxon>
        <taxon>Bacillati</taxon>
        <taxon>Actinomycetota</taxon>
        <taxon>Actinomycetes</taxon>
        <taxon>Micrococcales</taxon>
        <taxon>Microbacteriaceae</taxon>
        <taxon>Cryobacterium</taxon>
    </lineage>
</organism>
<evidence type="ECO:0000313" key="3">
    <source>
        <dbReference type="EMBL" id="TFD00786.1"/>
    </source>
</evidence>
<protein>
    <submittedName>
        <fullName evidence="3">Glycosyltransferase</fullName>
    </submittedName>
</protein>
<feature type="domain" description="Glycosyl transferase family 1" evidence="2">
    <location>
        <begin position="46"/>
        <end position="198"/>
    </location>
</feature>
<dbReference type="PANTHER" id="PTHR12526">
    <property type="entry name" value="GLYCOSYLTRANSFERASE"/>
    <property type="match status" value="1"/>
</dbReference>
<dbReference type="Pfam" id="PF00534">
    <property type="entry name" value="Glycos_transf_1"/>
    <property type="match status" value="1"/>
</dbReference>
<dbReference type="Proteomes" id="UP000297853">
    <property type="component" value="Unassembled WGS sequence"/>
</dbReference>
<evidence type="ECO:0000313" key="4">
    <source>
        <dbReference type="Proteomes" id="UP000297853"/>
    </source>
</evidence>
<evidence type="ECO:0000256" key="1">
    <source>
        <dbReference type="ARBA" id="ARBA00022679"/>
    </source>
</evidence>
<comment type="caution">
    <text evidence="3">The sequence shown here is derived from an EMBL/GenBank/DDBJ whole genome shotgun (WGS) entry which is preliminary data.</text>
</comment>
<reference evidence="3 4" key="1">
    <citation type="submission" date="2019-03" db="EMBL/GenBank/DDBJ databases">
        <title>Genomics of glacier-inhabiting Cryobacterium strains.</title>
        <authorList>
            <person name="Liu Q."/>
            <person name="Xin Y.-H."/>
        </authorList>
    </citation>
    <scope>NUCLEOTIDE SEQUENCE [LARGE SCALE GENOMIC DNA]</scope>
    <source>
        <strain evidence="3 4">TMT1-23-1</strain>
    </source>
</reference>
<proteinExistence type="predicted"/>
<dbReference type="InterPro" id="IPR001296">
    <property type="entry name" value="Glyco_trans_1"/>
</dbReference>
<dbReference type="SUPFAM" id="SSF53756">
    <property type="entry name" value="UDP-Glycosyltransferase/glycogen phosphorylase"/>
    <property type="match status" value="1"/>
</dbReference>
<sequence>MLRASVVGVDISPARCGTIRHRKRNRHQPILARHRNRAGDHATGARIPTTVPVVVFAARFDVMKDHGLFLRSVALHPLDRPEAHYLVCGAGMTLENDAFRALAHESGISSSTNLHALGIRDDMPAVYQIADIAVLTSAFGEASPLCLLEVAASGATPVTTDVGDAALTVQDIGCVTTHAPADIVAAWDDVLTRPTELRSHALAARTGFGGDRMIAEYAAVALGLLGGNRAVA</sequence>
<accession>A0ABY2JAC9</accession>
<keyword evidence="4" id="KW-1185">Reference proteome</keyword>
<evidence type="ECO:0000259" key="2">
    <source>
        <dbReference type="Pfam" id="PF00534"/>
    </source>
</evidence>
<gene>
    <name evidence="3" type="ORF">E3T28_08030</name>
</gene>
<dbReference type="EMBL" id="SOGQ01000035">
    <property type="protein sequence ID" value="TFD00786.1"/>
    <property type="molecule type" value="Genomic_DNA"/>
</dbReference>